<evidence type="ECO:0000256" key="3">
    <source>
        <dbReference type="ARBA" id="ARBA00022729"/>
    </source>
</evidence>
<dbReference type="PROSITE" id="PS50240">
    <property type="entry name" value="TRYPSIN_DOM"/>
    <property type="match status" value="1"/>
</dbReference>
<keyword evidence="2 11" id="KW-0645">Protease</keyword>
<dbReference type="InterPro" id="IPR022700">
    <property type="entry name" value="CLIP"/>
</dbReference>
<evidence type="ECO:0000256" key="5">
    <source>
        <dbReference type="ARBA" id="ARBA00022820"/>
    </source>
</evidence>
<evidence type="ECO:0000256" key="1">
    <source>
        <dbReference type="ARBA" id="ARBA00022659"/>
    </source>
</evidence>
<keyword evidence="12" id="KW-0964">Secreted</keyword>
<dbReference type="SMART" id="SM00020">
    <property type="entry name" value="Tryp_SPc"/>
    <property type="match status" value="1"/>
</dbReference>
<evidence type="ECO:0000256" key="7">
    <source>
        <dbReference type="ARBA" id="ARBA00023157"/>
    </source>
</evidence>
<evidence type="ECO:0000256" key="6">
    <source>
        <dbReference type="ARBA" id="ARBA00022825"/>
    </source>
</evidence>
<organism evidence="14">
    <name type="scientific">Culex pipiens</name>
    <name type="common">House mosquito</name>
    <dbReference type="NCBI Taxonomy" id="7175"/>
    <lineage>
        <taxon>Eukaryota</taxon>
        <taxon>Metazoa</taxon>
        <taxon>Ecdysozoa</taxon>
        <taxon>Arthropoda</taxon>
        <taxon>Hexapoda</taxon>
        <taxon>Insecta</taxon>
        <taxon>Pterygota</taxon>
        <taxon>Neoptera</taxon>
        <taxon>Endopterygota</taxon>
        <taxon>Diptera</taxon>
        <taxon>Nematocera</taxon>
        <taxon>Culicoidea</taxon>
        <taxon>Culicidae</taxon>
        <taxon>Culicinae</taxon>
        <taxon>Culicini</taxon>
        <taxon>Culex</taxon>
        <taxon>Culex</taxon>
    </lineage>
</organism>
<evidence type="ECO:0000259" key="13">
    <source>
        <dbReference type="PROSITE" id="PS50240"/>
    </source>
</evidence>
<dbReference type="InterPro" id="IPR001314">
    <property type="entry name" value="Peptidase_S1A"/>
</dbReference>
<dbReference type="InterPro" id="IPR038565">
    <property type="entry name" value="CLIP_sf"/>
</dbReference>
<evidence type="ECO:0000256" key="9">
    <source>
        <dbReference type="ARBA" id="ARBA00024195"/>
    </source>
</evidence>
<dbReference type="PANTHER" id="PTHR24256">
    <property type="entry name" value="TRYPTASE-RELATED"/>
    <property type="match status" value="1"/>
</dbReference>
<dbReference type="InterPro" id="IPR033116">
    <property type="entry name" value="TRYPSIN_SER"/>
</dbReference>
<dbReference type="EMBL" id="HBUE01052602">
    <property type="protein sequence ID" value="CAG6465204.1"/>
    <property type="molecule type" value="Transcribed_RNA"/>
</dbReference>
<comment type="domain">
    <text evidence="12">The clip domain consists of 35-55 residues which are 'knitted' together usually by 3 conserved disulfide bonds forming a clip-like compact structure.</text>
</comment>
<dbReference type="InterPro" id="IPR051487">
    <property type="entry name" value="Ser/Thr_Proteases_Immune/Dev"/>
</dbReference>
<dbReference type="GO" id="GO:0004252">
    <property type="term" value="F:serine-type endopeptidase activity"/>
    <property type="evidence" value="ECO:0007669"/>
    <property type="project" value="UniProtKB-UniRule"/>
</dbReference>
<keyword evidence="7" id="KW-1015">Disulfide bond</keyword>
<evidence type="ECO:0000256" key="8">
    <source>
        <dbReference type="ARBA" id="ARBA00023180"/>
    </source>
</evidence>
<feature type="domain" description="Peptidase S1" evidence="13">
    <location>
        <begin position="100"/>
        <end position="350"/>
    </location>
</feature>
<dbReference type="GO" id="GO:0042381">
    <property type="term" value="P:hemolymph coagulation"/>
    <property type="evidence" value="ECO:0007669"/>
    <property type="project" value="UniProtKB-KW"/>
</dbReference>
<dbReference type="FunFam" id="2.40.10.10:FF:000120">
    <property type="entry name" value="Putative serine protease"/>
    <property type="match status" value="1"/>
</dbReference>
<dbReference type="InterPro" id="IPR018114">
    <property type="entry name" value="TRYPSIN_HIS"/>
</dbReference>
<comment type="similarity">
    <text evidence="9 12">Belongs to the peptidase S1 family. CLIP subfamily.</text>
</comment>
<keyword evidence="5" id="KW-0353">Hemolymph clotting</keyword>
<evidence type="ECO:0000256" key="11">
    <source>
        <dbReference type="RuleBase" id="RU363034"/>
    </source>
</evidence>
<dbReference type="AlphaFoldDB" id="A0A8D8AWY5"/>
<dbReference type="EC" id="3.4.21.-" evidence="11"/>
<keyword evidence="3 12" id="KW-0732">Signal</keyword>
<evidence type="ECO:0000256" key="10">
    <source>
        <dbReference type="ARBA" id="ARBA00052079"/>
    </source>
</evidence>
<keyword evidence="6 11" id="KW-0720">Serine protease</keyword>
<dbReference type="InterPro" id="IPR043504">
    <property type="entry name" value="Peptidase_S1_PA_chymotrypsin"/>
</dbReference>
<dbReference type="PROSITE" id="PS00135">
    <property type="entry name" value="TRYPSIN_SER"/>
    <property type="match status" value="1"/>
</dbReference>
<dbReference type="Gene3D" id="3.30.1640.30">
    <property type="match status" value="1"/>
</dbReference>
<sequence length="353" mass="39158">MAGGRILIFVTLLRLGAYSLRLNDLCSTFDSRLGRCVAAESCSLIGRIQQLAPHLRSSADSFLLMHSECGSQGHRGEKLFCCPILANEEKCGTNTIANRIHGGTETEFGEHPWAVQLVYKLGGNRYQSPCSGVLISDRYVLTAAHCIESVPSSWKLVHVLVAKWGPDECVTIEEDRVCSQRYEIEQTIVHSSFDKDSISLPNDIALLKLKEAVQYGKYIRPVCLPLERSIRSLPVDKEEFTVVGWGQTDDGTKSKQLMQVVLTGKPIQDCRRVFNPRKLSITDMQLCVGGEEGKDSCRGDSGGPLMRQVRGVWYLAGVVSFGELQCGHKDHPSVYTNVAEYVDWIEDCVAESQ</sequence>
<dbReference type="Gene3D" id="2.40.10.10">
    <property type="entry name" value="Trypsin-like serine proteases"/>
    <property type="match status" value="2"/>
</dbReference>
<comment type="catalytic activity">
    <reaction evidence="10">
        <text>Selective cleavage of 103-Arg-|-Ser-104 and 124-Ile-|-Ile-125 bonds in Limulus clotting factor B to form activated factor B. Cleavage of -Pro-Arg-|-Xaa- bonds in synthetic substrates.</text>
        <dbReference type="EC" id="3.4.21.84"/>
    </reaction>
</comment>
<dbReference type="Pfam" id="PF00089">
    <property type="entry name" value="Trypsin"/>
    <property type="match status" value="1"/>
</dbReference>
<dbReference type="SUPFAM" id="SSF50494">
    <property type="entry name" value="Trypsin-like serine proteases"/>
    <property type="match status" value="1"/>
</dbReference>
<evidence type="ECO:0000256" key="2">
    <source>
        <dbReference type="ARBA" id="ARBA00022670"/>
    </source>
</evidence>
<reference evidence="14" key="1">
    <citation type="submission" date="2021-05" db="EMBL/GenBank/DDBJ databases">
        <authorList>
            <person name="Alioto T."/>
            <person name="Alioto T."/>
            <person name="Gomez Garrido J."/>
        </authorList>
    </citation>
    <scope>NUCLEOTIDE SEQUENCE</scope>
</reference>
<dbReference type="InterPro" id="IPR001254">
    <property type="entry name" value="Trypsin_dom"/>
</dbReference>
<keyword evidence="8" id="KW-0325">Glycoprotein</keyword>
<dbReference type="CDD" id="cd00190">
    <property type="entry name" value="Tryp_SPc"/>
    <property type="match status" value="1"/>
</dbReference>
<keyword evidence="1" id="KW-0768">Sushi</keyword>
<dbReference type="PRINTS" id="PR00722">
    <property type="entry name" value="CHYMOTRYPSIN"/>
</dbReference>
<evidence type="ECO:0000256" key="4">
    <source>
        <dbReference type="ARBA" id="ARBA00022801"/>
    </source>
</evidence>
<dbReference type="GO" id="GO:0006508">
    <property type="term" value="P:proteolysis"/>
    <property type="evidence" value="ECO:0007669"/>
    <property type="project" value="UniProtKB-KW"/>
</dbReference>
<proteinExistence type="inferred from homology"/>
<comment type="subcellular location">
    <subcellularLocation>
        <location evidence="12">Secreted</location>
    </subcellularLocation>
</comment>
<evidence type="ECO:0000313" key="14">
    <source>
        <dbReference type="EMBL" id="CAG6465204.1"/>
    </source>
</evidence>
<dbReference type="Pfam" id="PF12032">
    <property type="entry name" value="CLIP"/>
    <property type="match status" value="1"/>
</dbReference>
<evidence type="ECO:0000256" key="12">
    <source>
        <dbReference type="RuleBase" id="RU366078"/>
    </source>
</evidence>
<feature type="signal peptide" evidence="12">
    <location>
        <begin position="1"/>
        <end position="19"/>
    </location>
</feature>
<accession>A0A8D8AWY5</accession>
<dbReference type="PROSITE" id="PS00134">
    <property type="entry name" value="TRYPSIN_HIS"/>
    <property type="match status" value="1"/>
</dbReference>
<name>A0A8D8AWY5_CULPI</name>
<feature type="chain" id="PRO_5034945357" description="CLIP domain-containing serine protease" evidence="12">
    <location>
        <begin position="20"/>
        <end position="353"/>
    </location>
</feature>
<keyword evidence="4 11" id="KW-0378">Hydrolase</keyword>
<protein>
    <recommendedName>
        <fullName evidence="12">CLIP domain-containing serine protease</fullName>
        <ecNumber evidence="11">3.4.21.-</ecNumber>
    </recommendedName>
</protein>
<dbReference type="GO" id="GO:0005576">
    <property type="term" value="C:extracellular region"/>
    <property type="evidence" value="ECO:0007669"/>
    <property type="project" value="UniProtKB-SubCell"/>
</dbReference>
<dbReference type="InterPro" id="IPR009003">
    <property type="entry name" value="Peptidase_S1_PA"/>
</dbReference>